<feature type="compositionally biased region" description="Polar residues" evidence="1">
    <location>
        <begin position="1"/>
        <end position="21"/>
    </location>
</feature>
<organism evidence="2 3">
    <name type="scientific">Rhodopirellula baltica SH28</name>
    <dbReference type="NCBI Taxonomy" id="993517"/>
    <lineage>
        <taxon>Bacteria</taxon>
        <taxon>Pseudomonadati</taxon>
        <taxon>Planctomycetota</taxon>
        <taxon>Planctomycetia</taxon>
        <taxon>Pirellulales</taxon>
        <taxon>Pirellulaceae</taxon>
        <taxon>Rhodopirellula</taxon>
    </lineage>
</organism>
<gene>
    <name evidence="2" type="ORF">RBSH_00890</name>
</gene>
<feature type="region of interest" description="Disordered" evidence="1">
    <location>
        <begin position="1"/>
        <end position="22"/>
    </location>
</feature>
<evidence type="ECO:0000313" key="3">
    <source>
        <dbReference type="Proteomes" id="UP000007993"/>
    </source>
</evidence>
<name>K5ED26_RHOBT</name>
<protein>
    <submittedName>
        <fullName evidence="2">Uncharacterized protein</fullName>
    </submittedName>
</protein>
<proteinExistence type="predicted"/>
<sequence length="60" mass="6341">MTSRQPVTQSNDGVSEANPVNANAMPKLSVRSSGCCLSESNQSILLSAVVFCVGPRFPEE</sequence>
<evidence type="ECO:0000256" key="1">
    <source>
        <dbReference type="SAM" id="MobiDB-lite"/>
    </source>
</evidence>
<dbReference type="Proteomes" id="UP000007993">
    <property type="component" value="Unassembled WGS sequence"/>
</dbReference>
<accession>K5ED26</accession>
<dbReference type="EMBL" id="AMCW01000021">
    <property type="protein sequence ID" value="EKK03761.1"/>
    <property type="molecule type" value="Genomic_DNA"/>
</dbReference>
<comment type="caution">
    <text evidence="2">The sequence shown here is derived from an EMBL/GenBank/DDBJ whole genome shotgun (WGS) entry which is preliminary data.</text>
</comment>
<evidence type="ECO:0000313" key="2">
    <source>
        <dbReference type="EMBL" id="EKK03761.1"/>
    </source>
</evidence>
<dbReference type="AlphaFoldDB" id="K5ED26"/>
<reference evidence="2 3" key="1">
    <citation type="journal article" date="2013" name="Mar. Genomics">
        <title>Expression of sulfatases in Rhodopirellula baltica and the diversity of sulfatases in the genus Rhodopirellula.</title>
        <authorList>
            <person name="Wegner C.E."/>
            <person name="Richter-Heitmann T."/>
            <person name="Klindworth A."/>
            <person name="Klockow C."/>
            <person name="Richter M."/>
            <person name="Achstetter T."/>
            <person name="Glockner F.O."/>
            <person name="Harder J."/>
        </authorList>
    </citation>
    <scope>NUCLEOTIDE SEQUENCE [LARGE SCALE GENOMIC DNA]</scope>
    <source>
        <strain evidence="2 3">SH28</strain>
    </source>
</reference>